<dbReference type="Pfam" id="PF02518">
    <property type="entry name" value="HATPase_c"/>
    <property type="match status" value="1"/>
</dbReference>
<reference evidence="11 12" key="1">
    <citation type="journal article" date="2011" name="Stand. Genomic Sci.">
        <title>Non-contiguous finished genome sequence and contextual data of the filamentous soil bacterium Ktedonobacter racemifer type strain (SOSP1-21).</title>
        <authorList>
            <person name="Chang Y.J."/>
            <person name="Land M."/>
            <person name="Hauser L."/>
            <person name="Chertkov O."/>
            <person name="Del Rio T.G."/>
            <person name="Nolan M."/>
            <person name="Copeland A."/>
            <person name="Tice H."/>
            <person name="Cheng J.F."/>
            <person name="Lucas S."/>
            <person name="Han C."/>
            <person name="Goodwin L."/>
            <person name="Pitluck S."/>
            <person name="Ivanova N."/>
            <person name="Ovchinikova G."/>
            <person name="Pati A."/>
            <person name="Chen A."/>
            <person name="Palaniappan K."/>
            <person name="Mavromatis K."/>
            <person name="Liolios K."/>
            <person name="Brettin T."/>
            <person name="Fiebig A."/>
            <person name="Rohde M."/>
            <person name="Abt B."/>
            <person name="Goker M."/>
            <person name="Detter J.C."/>
            <person name="Woyke T."/>
            <person name="Bristow J."/>
            <person name="Eisen J.A."/>
            <person name="Markowitz V."/>
            <person name="Hugenholtz P."/>
            <person name="Kyrpides N.C."/>
            <person name="Klenk H.P."/>
            <person name="Lapidus A."/>
        </authorList>
    </citation>
    <scope>NUCLEOTIDE SEQUENCE [LARGE SCALE GENOMIC DNA]</scope>
    <source>
        <strain evidence="12">DSM 44963</strain>
    </source>
</reference>
<dbReference type="PANTHER" id="PTHR24421">
    <property type="entry name" value="NITRATE/NITRITE SENSOR PROTEIN NARX-RELATED"/>
    <property type="match status" value="1"/>
</dbReference>
<dbReference type="InterPro" id="IPR003594">
    <property type="entry name" value="HATPase_dom"/>
</dbReference>
<dbReference type="AlphaFoldDB" id="D6TLJ8"/>
<keyword evidence="3" id="KW-0597">Phosphoprotein</keyword>
<keyword evidence="4 11" id="KW-0808">Transferase</keyword>
<dbReference type="PROSITE" id="PS50109">
    <property type="entry name" value="HIS_KIN"/>
    <property type="match status" value="1"/>
</dbReference>
<dbReference type="Gene3D" id="3.30.565.10">
    <property type="entry name" value="Histidine kinase-like ATPase, C-terminal domain"/>
    <property type="match status" value="1"/>
</dbReference>
<evidence type="ECO:0000256" key="3">
    <source>
        <dbReference type="ARBA" id="ARBA00022553"/>
    </source>
</evidence>
<evidence type="ECO:0000313" key="11">
    <source>
        <dbReference type="EMBL" id="EFH86648.1"/>
    </source>
</evidence>
<dbReference type="Pfam" id="PF07730">
    <property type="entry name" value="HisKA_3"/>
    <property type="match status" value="1"/>
</dbReference>
<dbReference type="EMBL" id="ADVG01000002">
    <property type="protein sequence ID" value="EFH86648.1"/>
    <property type="molecule type" value="Genomic_DNA"/>
</dbReference>
<dbReference type="RefSeq" id="WP_007911152.1">
    <property type="nucleotide sequence ID" value="NZ_ADVG01000002.1"/>
</dbReference>
<dbReference type="PANTHER" id="PTHR24421:SF10">
    <property type="entry name" value="NITRATE_NITRITE SENSOR PROTEIN NARQ"/>
    <property type="match status" value="1"/>
</dbReference>
<evidence type="ECO:0000256" key="2">
    <source>
        <dbReference type="ARBA" id="ARBA00012438"/>
    </source>
</evidence>
<evidence type="ECO:0000256" key="1">
    <source>
        <dbReference type="ARBA" id="ARBA00000085"/>
    </source>
</evidence>
<gene>
    <name evidence="11" type="ORF">Krac_7958</name>
</gene>
<dbReference type="GO" id="GO:0046983">
    <property type="term" value="F:protein dimerization activity"/>
    <property type="evidence" value="ECO:0007669"/>
    <property type="project" value="InterPro"/>
</dbReference>
<name>D6TLJ8_KTERA</name>
<feature type="domain" description="Histidine kinase" evidence="10">
    <location>
        <begin position="421"/>
        <end position="639"/>
    </location>
</feature>
<keyword evidence="5" id="KW-0547">Nucleotide-binding</keyword>
<dbReference type="STRING" id="485913.Krac_7958"/>
<dbReference type="InParanoid" id="D6TLJ8"/>
<dbReference type="OrthoDB" id="9811717at2"/>
<dbReference type="Proteomes" id="UP000004508">
    <property type="component" value="Unassembled WGS sequence"/>
</dbReference>
<feature type="transmembrane region" description="Helical" evidence="9">
    <location>
        <begin position="30"/>
        <end position="48"/>
    </location>
</feature>
<dbReference type="Gene3D" id="1.20.5.1930">
    <property type="match status" value="1"/>
</dbReference>
<feature type="transmembrane region" description="Helical" evidence="9">
    <location>
        <begin position="208"/>
        <end position="229"/>
    </location>
</feature>
<dbReference type="eggNOG" id="COG3850">
    <property type="taxonomic scope" value="Bacteria"/>
</dbReference>
<evidence type="ECO:0000256" key="8">
    <source>
        <dbReference type="ARBA" id="ARBA00023012"/>
    </source>
</evidence>
<keyword evidence="12" id="KW-1185">Reference proteome</keyword>
<dbReference type="GO" id="GO:0016020">
    <property type="term" value="C:membrane"/>
    <property type="evidence" value="ECO:0007669"/>
    <property type="project" value="InterPro"/>
</dbReference>
<dbReference type="SMART" id="SM00387">
    <property type="entry name" value="HATPase_c"/>
    <property type="match status" value="1"/>
</dbReference>
<accession>D6TLJ8</accession>
<dbReference type="InterPro" id="IPR036890">
    <property type="entry name" value="HATPase_C_sf"/>
</dbReference>
<dbReference type="InterPro" id="IPR050482">
    <property type="entry name" value="Sensor_HK_TwoCompSys"/>
</dbReference>
<dbReference type="InterPro" id="IPR011712">
    <property type="entry name" value="Sig_transdc_His_kin_sub3_dim/P"/>
</dbReference>
<dbReference type="CDD" id="cd16917">
    <property type="entry name" value="HATPase_UhpB-NarQ-NarX-like"/>
    <property type="match status" value="1"/>
</dbReference>
<keyword evidence="7" id="KW-0067">ATP-binding</keyword>
<keyword evidence="9" id="KW-0812">Transmembrane</keyword>
<dbReference type="GO" id="GO:0005524">
    <property type="term" value="F:ATP binding"/>
    <property type="evidence" value="ECO:0007669"/>
    <property type="project" value="UniProtKB-KW"/>
</dbReference>
<dbReference type="GO" id="GO:0000155">
    <property type="term" value="F:phosphorelay sensor kinase activity"/>
    <property type="evidence" value="ECO:0007669"/>
    <property type="project" value="InterPro"/>
</dbReference>
<evidence type="ECO:0000313" key="12">
    <source>
        <dbReference type="Proteomes" id="UP000004508"/>
    </source>
</evidence>
<evidence type="ECO:0000256" key="6">
    <source>
        <dbReference type="ARBA" id="ARBA00022777"/>
    </source>
</evidence>
<feature type="transmembrane region" description="Helical" evidence="9">
    <location>
        <begin position="123"/>
        <end position="143"/>
    </location>
</feature>
<organism evidence="11 12">
    <name type="scientific">Ktedonobacter racemifer DSM 44963</name>
    <dbReference type="NCBI Taxonomy" id="485913"/>
    <lineage>
        <taxon>Bacteria</taxon>
        <taxon>Bacillati</taxon>
        <taxon>Chloroflexota</taxon>
        <taxon>Ktedonobacteria</taxon>
        <taxon>Ktedonobacterales</taxon>
        <taxon>Ktedonobacteraceae</taxon>
        <taxon>Ktedonobacter</taxon>
    </lineage>
</organism>
<feature type="transmembrane region" description="Helical" evidence="9">
    <location>
        <begin position="179"/>
        <end position="196"/>
    </location>
</feature>
<sequence length="659" mass="74042">MKLHTSIFARIYKRFLADTAGQRLRATPSYFFLIWRWSMWLYALVLIVGSREPYTKYPAYGISVVLLFVTLLQTLIVTLYSPVARHFFPRLRLPFAPPPRSEIDEEEPIPTALARLRNPYSNLILYGIDLLVCGLVTYLSGPFALHPYFGTSSPFYRYGISTAFAAALAYGYRGGLGAALGYDLFIVLGILFRPTYADPLYTPNVIDVVGSLVDTPVAALVAALIISLLDRYVRSLQSEQANVRQQKAQLDLGNVLIQAAYERQHLLTKSAEQLRQGGRFESLALALVPHTPELDTDMADTEAPRPQQLEIYTSPAHLPHESEVSLPGELFEQVRQTGERLTRIEPPVPHLYPPRFPHQLYLPFAKQGEVQLILGVESHRPIDEKQEDFLVIAGTQLLTALENIRLTEQTILLTAQEERNRIAREIHDGVAQLIYILKISAETCIAYTQRLMEASEEEAEQLNPLEERLQKLVTISKQALWETRSYMFSLKPLNQEHLSLQDIIQGQLREFETISEVPTSLRVEGEEASTDGDNEYARQRERVYAAFFRIVQEALTNAYKHAEATRIEVALRQGPEDILVEIGDNGKGLPEPARSGTRFYSGHGLTGMRERATELGGTLDILPGQASGLLVRVWIPLSHAKTNTALAASASAHKFSEKH</sequence>
<comment type="caution">
    <text evidence="11">The sequence shown here is derived from an EMBL/GenBank/DDBJ whole genome shotgun (WGS) entry which is preliminary data.</text>
</comment>
<evidence type="ECO:0000256" key="7">
    <source>
        <dbReference type="ARBA" id="ARBA00022840"/>
    </source>
</evidence>
<keyword evidence="9" id="KW-1133">Transmembrane helix</keyword>
<keyword evidence="6 11" id="KW-0418">Kinase</keyword>
<dbReference type="EC" id="2.7.13.3" evidence="2"/>
<feature type="transmembrane region" description="Helical" evidence="9">
    <location>
        <begin position="60"/>
        <end position="83"/>
    </location>
</feature>
<keyword evidence="8" id="KW-0902">Two-component regulatory system</keyword>
<protein>
    <recommendedName>
        <fullName evidence="2">histidine kinase</fullName>
        <ecNumber evidence="2">2.7.13.3</ecNumber>
    </recommendedName>
</protein>
<evidence type="ECO:0000256" key="9">
    <source>
        <dbReference type="SAM" id="Phobius"/>
    </source>
</evidence>
<evidence type="ECO:0000259" key="10">
    <source>
        <dbReference type="PROSITE" id="PS50109"/>
    </source>
</evidence>
<proteinExistence type="predicted"/>
<evidence type="ECO:0000256" key="5">
    <source>
        <dbReference type="ARBA" id="ARBA00022741"/>
    </source>
</evidence>
<dbReference type="InterPro" id="IPR005467">
    <property type="entry name" value="His_kinase_dom"/>
</dbReference>
<comment type="catalytic activity">
    <reaction evidence="1">
        <text>ATP + protein L-histidine = ADP + protein N-phospho-L-histidine.</text>
        <dbReference type="EC" id="2.7.13.3"/>
    </reaction>
</comment>
<dbReference type="SUPFAM" id="SSF55874">
    <property type="entry name" value="ATPase domain of HSP90 chaperone/DNA topoisomerase II/histidine kinase"/>
    <property type="match status" value="1"/>
</dbReference>
<keyword evidence="9" id="KW-0472">Membrane</keyword>
<evidence type="ECO:0000256" key="4">
    <source>
        <dbReference type="ARBA" id="ARBA00022679"/>
    </source>
</evidence>